<dbReference type="Pfam" id="PF04024">
    <property type="entry name" value="PspC"/>
    <property type="match status" value="1"/>
</dbReference>
<feature type="compositionally biased region" description="Low complexity" evidence="6">
    <location>
        <begin position="278"/>
        <end position="298"/>
    </location>
</feature>
<feature type="region of interest" description="Disordered" evidence="6">
    <location>
        <begin position="152"/>
        <end position="335"/>
    </location>
</feature>
<dbReference type="RefSeq" id="WP_189126270.1">
    <property type="nucleotide sequence ID" value="NZ_BMNH01000015.1"/>
</dbReference>
<accession>A0A917Z558</accession>
<feature type="domain" description="Phage shock protein PspC N-terminal" evidence="8">
    <location>
        <begin position="16"/>
        <end position="70"/>
    </location>
</feature>
<dbReference type="InterPro" id="IPR007168">
    <property type="entry name" value="Phageshock_PspC_N"/>
</dbReference>
<feature type="transmembrane region" description="Helical" evidence="7">
    <location>
        <begin position="422"/>
        <end position="443"/>
    </location>
</feature>
<evidence type="ECO:0000256" key="2">
    <source>
        <dbReference type="ARBA" id="ARBA00022475"/>
    </source>
</evidence>
<feature type="compositionally biased region" description="Pro residues" evidence="6">
    <location>
        <begin position="157"/>
        <end position="176"/>
    </location>
</feature>
<sequence length="621" mass="64179">MTEAPAKEPAAPPRVLRRSGEGRFLMGVCAGLGRHTGIDPVVFRAGFAVLLFGSGIGLFLYIAAFLLMKEPDGRPGYIEQWSRRDFDADTVMALLTAVLAFGLAINLTTVWLGTGTLVVGLLLAVALLAAHSKGVDLLGLARSMPERLTRRQAAEAYPPPPVAPSPGFPRPSPYGEPPVATAQTAHGSLGVDTTLRPVRPDMPSSAATSRSPEAPPVPDPTVPHRSPIPATTSPSESVTARLPADDLPRADTPAGDAPHESTPAGPREDDATEVPREAVAATDVAPAGTAASPGTAAVETPRDETPGSPYAGTTTREETPGSPHAGTTIREETPDSLYASGFTRLDRSLGDGASGGGRDTEFASYGAPFAPHGPYRPRDAYHPRDAYQPLDPSKRAGYSPYDPALYGPPTPTPPRRPRPRSFIGAITMLLAIVIGGIVVAVQAGSSPGVNPIIVGGSVLVTIGAGLLIAAWWGRGAGLVASGTAVALMVALALTLGGLPEKVGDSVWTPVTAAEASKVYDVGVGSGRLDLSELRLTPGTRLTFNASMSIGELTVIVPPTVKVEVHAINKVGDIQVGQSLRGGMDVRFDTVLEPETPPSGKVSTIVLNLSGGVGDMDVRHAA</sequence>
<reference evidence="9" key="1">
    <citation type="journal article" date="2014" name="Int. J. Syst. Evol. Microbiol.">
        <title>Complete genome sequence of Corynebacterium casei LMG S-19264T (=DSM 44701T), isolated from a smear-ripened cheese.</title>
        <authorList>
            <consortium name="US DOE Joint Genome Institute (JGI-PGF)"/>
            <person name="Walter F."/>
            <person name="Albersmeier A."/>
            <person name="Kalinowski J."/>
            <person name="Ruckert C."/>
        </authorList>
    </citation>
    <scope>NUCLEOTIDE SEQUENCE</scope>
    <source>
        <strain evidence="9">CGMCC 4.7368</strain>
    </source>
</reference>
<feature type="compositionally biased region" description="Basic and acidic residues" evidence="6">
    <location>
        <begin position="266"/>
        <end position="276"/>
    </location>
</feature>
<dbReference type="InterPro" id="IPR052027">
    <property type="entry name" value="PspC"/>
</dbReference>
<gene>
    <name evidence="9" type="ORF">GCM10012289_46440</name>
</gene>
<reference evidence="9" key="2">
    <citation type="submission" date="2020-09" db="EMBL/GenBank/DDBJ databases">
        <authorList>
            <person name="Sun Q."/>
            <person name="Zhou Y."/>
        </authorList>
    </citation>
    <scope>NUCLEOTIDE SEQUENCE</scope>
    <source>
        <strain evidence="9">CGMCC 4.7368</strain>
    </source>
</reference>
<evidence type="ECO:0000256" key="5">
    <source>
        <dbReference type="ARBA" id="ARBA00023136"/>
    </source>
</evidence>
<feature type="transmembrane region" description="Helical" evidence="7">
    <location>
        <begin position="88"/>
        <end position="105"/>
    </location>
</feature>
<feature type="transmembrane region" description="Helical" evidence="7">
    <location>
        <begin position="41"/>
        <end position="67"/>
    </location>
</feature>
<keyword evidence="5 7" id="KW-0472">Membrane</keyword>
<feature type="compositionally biased region" description="Polar residues" evidence="6">
    <location>
        <begin position="229"/>
        <end position="238"/>
    </location>
</feature>
<evidence type="ECO:0000256" key="6">
    <source>
        <dbReference type="SAM" id="MobiDB-lite"/>
    </source>
</evidence>
<evidence type="ECO:0000256" key="3">
    <source>
        <dbReference type="ARBA" id="ARBA00022692"/>
    </source>
</evidence>
<name>A0A917Z558_9ACTN</name>
<organism evidence="9 10">
    <name type="scientific">Nonomuraea cavernae</name>
    <dbReference type="NCBI Taxonomy" id="2045107"/>
    <lineage>
        <taxon>Bacteria</taxon>
        <taxon>Bacillati</taxon>
        <taxon>Actinomycetota</taxon>
        <taxon>Actinomycetes</taxon>
        <taxon>Streptosporangiales</taxon>
        <taxon>Streptosporangiaceae</taxon>
        <taxon>Nonomuraea</taxon>
    </lineage>
</organism>
<dbReference type="Proteomes" id="UP000646523">
    <property type="component" value="Unassembled WGS sequence"/>
</dbReference>
<evidence type="ECO:0000259" key="8">
    <source>
        <dbReference type="Pfam" id="PF04024"/>
    </source>
</evidence>
<feature type="transmembrane region" description="Helical" evidence="7">
    <location>
        <begin position="111"/>
        <end position="130"/>
    </location>
</feature>
<comment type="subcellular location">
    <subcellularLocation>
        <location evidence="1">Cell membrane</location>
        <topology evidence="1">Single-pass membrane protein</topology>
    </subcellularLocation>
</comment>
<evidence type="ECO:0000256" key="7">
    <source>
        <dbReference type="SAM" id="Phobius"/>
    </source>
</evidence>
<comment type="caution">
    <text evidence="9">The sequence shown here is derived from an EMBL/GenBank/DDBJ whole genome shotgun (WGS) entry which is preliminary data.</text>
</comment>
<evidence type="ECO:0000256" key="1">
    <source>
        <dbReference type="ARBA" id="ARBA00004162"/>
    </source>
</evidence>
<evidence type="ECO:0000313" key="10">
    <source>
        <dbReference type="Proteomes" id="UP000646523"/>
    </source>
</evidence>
<keyword evidence="10" id="KW-1185">Reference proteome</keyword>
<feature type="transmembrane region" description="Helical" evidence="7">
    <location>
        <begin position="478"/>
        <end position="498"/>
    </location>
</feature>
<dbReference type="GO" id="GO:0005886">
    <property type="term" value="C:plasma membrane"/>
    <property type="evidence" value="ECO:0007669"/>
    <property type="project" value="UniProtKB-SubCell"/>
</dbReference>
<keyword evidence="2" id="KW-1003">Cell membrane</keyword>
<keyword evidence="4 7" id="KW-1133">Transmembrane helix</keyword>
<dbReference type="PANTHER" id="PTHR33885">
    <property type="entry name" value="PHAGE SHOCK PROTEIN C"/>
    <property type="match status" value="1"/>
</dbReference>
<proteinExistence type="predicted"/>
<feature type="transmembrane region" description="Helical" evidence="7">
    <location>
        <begin position="449"/>
        <end position="471"/>
    </location>
</feature>
<keyword evidence="3 7" id="KW-0812">Transmembrane</keyword>
<feature type="compositionally biased region" description="Basic and acidic residues" evidence="6">
    <location>
        <begin position="376"/>
        <end position="385"/>
    </location>
</feature>
<dbReference type="AlphaFoldDB" id="A0A917Z558"/>
<feature type="region of interest" description="Disordered" evidence="6">
    <location>
        <begin position="349"/>
        <end position="418"/>
    </location>
</feature>
<evidence type="ECO:0000256" key="4">
    <source>
        <dbReference type="ARBA" id="ARBA00022989"/>
    </source>
</evidence>
<protein>
    <recommendedName>
        <fullName evidence="8">Phage shock protein PspC N-terminal domain-containing protein</fullName>
    </recommendedName>
</protein>
<evidence type="ECO:0000313" key="9">
    <source>
        <dbReference type="EMBL" id="GGO74246.1"/>
    </source>
</evidence>
<dbReference type="PANTHER" id="PTHR33885:SF3">
    <property type="entry name" value="PHAGE SHOCK PROTEIN C"/>
    <property type="match status" value="1"/>
</dbReference>
<dbReference type="EMBL" id="BMNH01000015">
    <property type="protein sequence ID" value="GGO74246.1"/>
    <property type="molecule type" value="Genomic_DNA"/>
</dbReference>